<evidence type="ECO:0000313" key="2">
    <source>
        <dbReference type="Proteomes" id="UP000003163"/>
    </source>
</evidence>
<organism evidence="1 2">
    <name type="scientific">Edhazardia aedis (strain USNM 41457)</name>
    <name type="common">Microsporidian parasite</name>
    <dbReference type="NCBI Taxonomy" id="1003232"/>
    <lineage>
        <taxon>Eukaryota</taxon>
        <taxon>Fungi</taxon>
        <taxon>Fungi incertae sedis</taxon>
        <taxon>Microsporidia</taxon>
        <taxon>Edhazardia</taxon>
    </lineage>
</organism>
<dbReference type="VEuPathDB" id="MicrosporidiaDB:EDEG_03930"/>
<dbReference type="Proteomes" id="UP000003163">
    <property type="component" value="Unassembled WGS sequence"/>
</dbReference>
<protein>
    <submittedName>
        <fullName evidence="1">Uncharacterized protein</fullName>
    </submittedName>
</protein>
<comment type="caution">
    <text evidence="1">The sequence shown here is derived from an EMBL/GenBank/DDBJ whole genome shotgun (WGS) entry which is preliminary data.</text>
</comment>
<dbReference type="InParanoid" id="J9D1N5"/>
<dbReference type="EMBL" id="AFBI03000149">
    <property type="protein sequence ID" value="EJW01489.1"/>
    <property type="molecule type" value="Genomic_DNA"/>
</dbReference>
<gene>
    <name evidence="1" type="ORF">EDEG_03930</name>
</gene>
<accession>J9D1N5</accession>
<dbReference type="HOGENOM" id="CLU_670900_0_0_1"/>
<reference evidence="2" key="2">
    <citation type="submission" date="2015-07" db="EMBL/GenBank/DDBJ databases">
        <title>Contrasting host-pathogen interactions and genome evolution in two generalist and specialist microsporidian pathogens of mosquitoes.</title>
        <authorList>
            <consortium name="The Broad Institute Genomics Platform"/>
            <consortium name="The Broad Institute Genome Sequencing Center for Infectious Disease"/>
            <person name="Cuomo C.A."/>
            <person name="Sanscrainte N.D."/>
            <person name="Goldberg J.M."/>
            <person name="Heiman D."/>
            <person name="Young S."/>
            <person name="Zeng Q."/>
            <person name="Becnel J.J."/>
            <person name="Birren B.W."/>
        </authorList>
    </citation>
    <scope>NUCLEOTIDE SEQUENCE [LARGE SCALE GENOMIC DNA]</scope>
    <source>
        <strain evidence="2">USNM 41457</strain>
    </source>
</reference>
<sequence>MQSYEIQNQLNVLHSEYLYCRLMAENYYRQAIQKYQKLLEKAHNTIDRNQALKYFDIPSKLPKNFDSLSENHNSDFSQQSFMNIPYPNQSIGLFSDFTTTNMRQTCEAGTHANILSVFPNERNQNFIESHKQISAAEGQDRETKNCPENTYFQNIRVLFDRENPQYYNNDKNKHFDTQKQDMSEKPINVKKYTHTIRQILEDSQNQNQNLKQVEYEILYELDVEVIDVVGVEGKNEDKSNYVVLYEFDDDAIDEDKIEDKVNCEVKEKDNACVLDEVSVKSNGAMKHDFMHFKNSHLAIFCMFPSFKIQFIGKKIDLFAVTLENLINFESDKFDILEQCKKASEAYKNFREKSDCHQKLEICYIETLKIFVDNIQFKNGTIKIKPLWKIISLFFPETLGFVNSLKKKLIK</sequence>
<proteinExistence type="predicted"/>
<name>J9D1N5_EDHAE</name>
<evidence type="ECO:0000313" key="1">
    <source>
        <dbReference type="EMBL" id="EJW01489.1"/>
    </source>
</evidence>
<reference evidence="1 2" key="1">
    <citation type="submission" date="2011-08" db="EMBL/GenBank/DDBJ databases">
        <authorList>
            <person name="Liu Z.J."/>
            <person name="Shi F.L."/>
            <person name="Lu J.Q."/>
            <person name="Li M."/>
            <person name="Wang Z.L."/>
        </authorList>
    </citation>
    <scope>NUCLEOTIDE SEQUENCE [LARGE SCALE GENOMIC DNA]</scope>
    <source>
        <strain evidence="1 2">USNM 41457</strain>
    </source>
</reference>
<dbReference type="AlphaFoldDB" id="J9D1N5"/>
<keyword evidence="2" id="KW-1185">Reference proteome</keyword>